<sequence>LGTRRTICLVHWGSARCKSKDGSWHFVAIGCRGLCHKNAVSEVDLYKSVLNWLGSLFLSSSLSIVTLLNPPLLSRLRSLVPRSLVRIIHTMEQPNHIHPLLVPWDDEVDIMPSLSPNPVGEQALRRAYEDLNFRVLLARLADEMQPSRAPHPIPPPADIDEESVRVGTTDIWNTAPRGQHYAGAEHHTTINVPAYGPGESLQVHRSQ</sequence>
<keyword evidence="2" id="KW-1185">Reference proteome</keyword>
<dbReference type="AlphaFoldDB" id="A0A8E2DEY3"/>
<accession>A0A8E2DEY3</accession>
<dbReference type="EMBL" id="KV722706">
    <property type="protein sequence ID" value="OCH84207.1"/>
    <property type="molecule type" value="Genomic_DNA"/>
</dbReference>
<gene>
    <name evidence="1" type="ORF">OBBRIDRAFT_865879</name>
</gene>
<protein>
    <submittedName>
        <fullName evidence="1">Uncharacterized protein</fullName>
    </submittedName>
</protein>
<proteinExistence type="predicted"/>
<organism evidence="1 2">
    <name type="scientific">Obba rivulosa</name>
    <dbReference type="NCBI Taxonomy" id="1052685"/>
    <lineage>
        <taxon>Eukaryota</taxon>
        <taxon>Fungi</taxon>
        <taxon>Dikarya</taxon>
        <taxon>Basidiomycota</taxon>
        <taxon>Agaricomycotina</taxon>
        <taxon>Agaricomycetes</taxon>
        <taxon>Polyporales</taxon>
        <taxon>Gelatoporiaceae</taxon>
        <taxon>Obba</taxon>
    </lineage>
</organism>
<name>A0A8E2DEY3_9APHY</name>
<dbReference type="Proteomes" id="UP000250043">
    <property type="component" value="Unassembled WGS sequence"/>
</dbReference>
<evidence type="ECO:0000313" key="1">
    <source>
        <dbReference type="EMBL" id="OCH84207.1"/>
    </source>
</evidence>
<feature type="non-terminal residue" evidence="1">
    <location>
        <position position="1"/>
    </location>
</feature>
<evidence type="ECO:0000313" key="2">
    <source>
        <dbReference type="Proteomes" id="UP000250043"/>
    </source>
</evidence>
<reference evidence="1 2" key="1">
    <citation type="submission" date="2016-07" db="EMBL/GenBank/DDBJ databases">
        <title>Draft genome of the white-rot fungus Obba rivulosa 3A-2.</title>
        <authorList>
            <consortium name="DOE Joint Genome Institute"/>
            <person name="Miettinen O."/>
            <person name="Riley R."/>
            <person name="Acob R."/>
            <person name="Barry K."/>
            <person name="Cullen D."/>
            <person name="De Vries R."/>
            <person name="Hainaut M."/>
            <person name="Hatakka A."/>
            <person name="Henrissat B."/>
            <person name="Hilden K."/>
            <person name="Kuo R."/>
            <person name="Labutti K."/>
            <person name="Lipzen A."/>
            <person name="Makela M.R."/>
            <person name="Sandor L."/>
            <person name="Spatafora J.W."/>
            <person name="Grigoriev I.V."/>
            <person name="Hibbett D.S."/>
        </authorList>
    </citation>
    <scope>NUCLEOTIDE SEQUENCE [LARGE SCALE GENOMIC DNA]</scope>
    <source>
        <strain evidence="1 2">3A-2</strain>
    </source>
</reference>
<feature type="non-terminal residue" evidence="1">
    <location>
        <position position="207"/>
    </location>
</feature>